<name>A0ACB9F142_CICIN</name>
<dbReference type="Proteomes" id="UP001055811">
    <property type="component" value="Linkage Group LG03"/>
</dbReference>
<evidence type="ECO:0000313" key="1">
    <source>
        <dbReference type="EMBL" id="KAI3764676.1"/>
    </source>
</evidence>
<gene>
    <name evidence="1" type="ORF">L2E82_14687</name>
</gene>
<comment type="caution">
    <text evidence="1">The sequence shown here is derived from an EMBL/GenBank/DDBJ whole genome shotgun (WGS) entry which is preliminary data.</text>
</comment>
<dbReference type="EMBL" id="CM042011">
    <property type="protein sequence ID" value="KAI3764676.1"/>
    <property type="molecule type" value="Genomic_DNA"/>
</dbReference>
<organism evidence="1 2">
    <name type="scientific">Cichorium intybus</name>
    <name type="common">Chicory</name>
    <dbReference type="NCBI Taxonomy" id="13427"/>
    <lineage>
        <taxon>Eukaryota</taxon>
        <taxon>Viridiplantae</taxon>
        <taxon>Streptophyta</taxon>
        <taxon>Embryophyta</taxon>
        <taxon>Tracheophyta</taxon>
        <taxon>Spermatophyta</taxon>
        <taxon>Magnoliopsida</taxon>
        <taxon>eudicotyledons</taxon>
        <taxon>Gunneridae</taxon>
        <taxon>Pentapetalae</taxon>
        <taxon>asterids</taxon>
        <taxon>campanulids</taxon>
        <taxon>Asterales</taxon>
        <taxon>Asteraceae</taxon>
        <taxon>Cichorioideae</taxon>
        <taxon>Cichorieae</taxon>
        <taxon>Cichoriinae</taxon>
        <taxon>Cichorium</taxon>
    </lineage>
</organism>
<keyword evidence="2" id="KW-1185">Reference proteome</keyword>
<protein>
    <submittedName>
        <fullName evidence="1">Uncharacterized protein</fullName>
    </submittedName>
</protein>
<reference evidence="1 2" key="2">
    <citation type="journal article" date="2022" name="Mol. Ecol. Resour.">
        <title>The genomes of chicory, endive, great burdock and yacon provide insights into Asteraceae paleo-polyploidization history and plant inulin production.</title>
        <authorList>
            <person name="Fan W."/>
            <person name="Wang S."/>
            <person name="Wang H."/>
            <person name="Wang A."/>
            <person name="Jiang F."/>
            <person name="Liu H."/>
            <person name="Zhao H."/>
            <person name="Xu D."/>
            <person name="Zhang Y."/>
        </authorList>
    </citation>
    <scope>NUCLEOTIDE SEQUENCE [LARGE SCALE GENOMIC DNA]</scope>
    <source>
        <strain evidence="2">cv. Punajuju</strain>
        <tissue evidence="1">Leaves</tissue>
    </source>
</reference>
<reference evidence="2" key="1">
    <citation type="journal article" date="2022" name="Mol. Ecol. Resour.">
        <title>The genomes of chicory, endive, great burdock and yacon provide insights into Asteraceae palaeo-polyploidization history and plant inulin production.</title>
        <authorList>
            <person name="Fan W."/>
            <person name="Wang S."/>
            <person name="Wang H."/>
            <person name="Wang A."/>
            <person name="Jiang F."/>
            <person name="Liu H."/>
            <person name="Zhao H."/>
            <person name="Xu D."/>
            <person name="Zhang Y."/>
        </authorList>
    </citation>
    <scope>NUCLEOTIDE SEQUENCE [LARGE SCALE GENOMIC DNA]</scope>
    <source>
        <strain evidence="2">cv. Punajuju</strain>
    </source>
</reference>
<evidence type="ECO:0000313" key="2">
    <source>
        <dbReference type="Proteomes" id="UP001055811"/>
    </source>
</evidence>
<proteinExistence type="predicted"/>
<sequence length="68" mass="8018">MTHAPHLLCYPFTISGNHRHSRKDQRDGSFVITQTNCGIESWFWGLFRIRLISRTQTIIAVYRRGRTL</sequence>
<accession>A0ACB9F142</accession>